<feature type="transmembrane region" description="Helical" evidence="10">
    <location>
        <begin position="25"/>
        <end position="45"/>
    </location>
</feature>
<dbReference type="Proteomes" id="UP001589748">
    <property type="component" value="Unassembled WGS sequence"/>
</dbReference>
<dbReference type="SUPFAM" id="SSF103088">
    <property type="entry name" value="OmpA-like"/>
    <property type="match status" value="1"/>
</dbReference>
<keyword evidence="12" id="KW-0969">Cilium</keyword>
<dbReference type="InterPro" id="IPR050330">
    <property type="entry name" value="Bact_OuterMem_StrucFunc"/>
</dbReference>
<evidence type="ECO:0000256" key="4">
    <source>
        <dbReference type="ARBA" id="ARBA00022692"/>
    </source>
</evidence>
<comment type="similarity">
    <text evidence="2">Belongs to the MotB family.</text>
</comment>
<evidence type="ECO:0000256" key="9">
    <source>
        <dbReference type="SAM" id="MobiDB-lite"/>
    </source>
</evidence>
<evidence type="ECO:0000256" key="8">
    <source>
        <dbReference type="SAM" id="Coils"/>
    </source>
</evidence>
<dbReference type="InterPro" id="IPR025713">
    <property type="entry name" value="MotB-like_N_dom"/>
</dbReference>
<keyword evidence="8" id="KW-0175">Coiled coil</keyword>
<dbReference type="PROSITE" id="PS51123">
    <property type="entry name" value="OMPA_2"/>
    <property type="match status" value="1"/>
</dbReference>
<dbReference type="InterPro" id="IPR036737">
    <property type="entry name" value="OmpA-like_sf"/>
</dbReference>
<organism evidence="12 13">
    <name type="scientific">Kineococcus gynurae</name>
    <dbReference type="NCBI Taxonomy" id="452979"/>
    <lineage>
        <taxon>Bacteria</taxon>
        <taxon>Bacillati</taxon>
        <taxon>Actinomycetota</taxon>
        <taxon>Actinomycetes</taxon>
        <taxon>Kineosporiales</taxon>
        <taxon>Kineosporiaceae</taxon>
        <taxon>Kineococcus</taxon>
    </lineage>
</organism>
<dbReference type="Pfam" id="PF13677">
    <property type="entry name" value="MotB_plug"/>
    <property type="match status" value="1"/>
</dbReference>
<keyword evidence="4 10" id="KW-0812">Transmembrane</keyword>
<dbReference type="Pfam" id="PF00691">
    <property type="entry name" value="OmpA"/>
    <property type="match status" value="1"/>
</dbReference>
<evidence type="ECO:0000313" key="12">
    <source>
        <dbReference type="EMBL" id="MFB9376558.1"/>
    </source>
</evidence>
<reference evidence="12 13" key="1">
    <citation type="submission" date="2024-09" db="EMBL/GenBank/DDBJ databases">
        <authorList>
            <person name="Sun Q."/>
            <person name="Mori K."/>
        </authorList>
    </citation>
    <scope>NUCLEOTIDE SEQUENCE [LARGE SCALE GENOMIC DNA]</scope>
    <source>
        <strain evidence="12 13">TISTR 1856</strain>
    </source>
</reference>
<feature type="region of interest" description="Disordered" evidence="9">
    <location>
        <begin position="308"/>
        <end position="348"/>
    </location>
</feature>
<evidence type="ECO:0000256" key="7">
    <source>
        <dbReference type="PROSITE-ProRule" id="PRU00473"/>
    </source>
</evidence>
<keyword evidence="12" id="KW-0966">Cell projection</keyword>
<name>A0ABV5LR43_9ACTN</name>
<feature type="coiled-coil region" evidence="8">
    <location>
        <begin position="116"/>
        <end position="143"/>
    </location>
</feature>
<dbReference type="PANTHER" id="PTHR30329:SF21">
    <property type="entry name" value="LIPOPROTEIN YIAD-RELATED"/>
    <property type="match status" value="1"/>
</dbReference>
<evidence type="ECO:0000256" key="5">
    <source>
        <dbReference type="ARBA" id="ARBA00022989"/>
    </source>
</evidence>
<keyword evidence="12" id="KW-0282">Flagellum</keyword>
<feature type="region of interest" description="Disordered" evidence="9">
    <location>
        <begin position="75"/>
        <end position="99"/>
    </location>
</feature>
<evidence type="ECO:0000256" key="2">
    <source>
        <dbReference type="ARBA" id="ARBA00008914"/>
    </source>
</evidence>
<proteinExistence type="inferred from homology"/>
<evidence type="ECO:0000256" key="6">
    <source>
        <dbReference type="ARBA" id="ARBA00023136"/>
    </source>
</evidence>
<dbReference type="PANTHER" id="PTHR30329">
    <property type="entry name" value="STATOR ELEMENT OF FLAGELLAR MOTOR COMPLEX"/>
    <property type="match status" value="1"/>
</dbReference>
<keyword evidence="3" id="KW-1003">Cell membrane</keyword>
<evidence type="ECO:0000256" key="1">
    <source>
        <dbReference type="ARBA" id="ARBA00004162"/>
    </source>
</evidence>
<accession>A0ABV5LR43</accession>
<dbReference type="RefSeq" id="WP_380138156.1">
    <property type="nucleotide sequence ID" value="NZ_JBHLUI010000009.1"/>
</dbReference>
<dbReference type="EMBL" id="JBHMDM010000003">
    <property type="protein sequence ID" value="MFB9376558.1"/>
    <property type="molecule type" value="Genomic_DNA"/>
</dbReference>
<comment type="caution">
    <text evidence="12">The sequence shown here is derived from an EMBL/GenBank/DDBJ whole genome shotgun (WGS) entry which is preliminary data.</text>
</comment>
<dbReference type="CDD" id="cd07185">
    <property type="entry name" value="OmpA_C-like"/>
    <property type="match status" value="1"/>
</dbReference>
<evidence type="ECO:0000256" key="3">
    <source>
        <dbReference type="ARBA" id="ARBA00022475"/>
    </source>
</evidence>
<evidence type="ECO:0000313" key="13">
    <source>
        <dbReference type="Proteomes" id="UP001589748"/>
    </source>
</evidence>
<evidence type="ECO:0000256" key="10">
    <source>
        <dbReference type="SAM" id="Phobius"/>
    </source>
</evidence>
<protein>
    <submittedName>
        <fullName evidence="12">Flagellar motor protein MotB</fullName>
    </submittedName>
</protein>
<gene>
    <name evidence="12" type="ORF">ACFFVI_06220</name>
</gene>
<sequence>MSGGGHKRRGKHEEHEEHVNHERWLVSYADMLTVLVALFIVLFALSQIDQVKFAQFKAGLTDGASASNLVMPGNDGINNVDNGQDPIDLLPQAGGDPMQAMSAADSERRIMGNIAKAQSQADLKAAKEQVEDYRGVIQQIDAALTPSGSQDQVTYRITSDGLVVGLVADNVFFANASAGVEPRGRAVLDAIAPVLAKLPNDIAVQGHTNSLPLKDTSRFADNWSLSSERANNVLRLFLADGFSPARLSAQGFADTRPLYPADDPRALNGNRRVDLIVASPGTDAVKSLLPQVAQDTPGAVEQEIATPADEAAGDTAAVETGGSVSVAGPDPVVIGTTNALPTGSTDGQ</sequence>
<feature type="domain" description="OmpA-like" evidence="11">
    <location>
        <begin position="160"/>
        <end position="281"/>
    </location>
</feature>
<keyword evidence="13" id="KW-1185">Reference proteome</keyword>
<dbReference type="InterPro" id="IPR006665">
    <property type="entry name" value="OmpA-like"/>
</dbReference>
<feature type="compositionally biased region" description="Polar residues" evidence="9">
    <location>
        <begin position="335"/>
        <end position="348"/>
    </location>
</feature>
<evidence type="ECO:0000259" key="11">
    <source>
        <dbReference type="PROSITE" id="PS51123"/>
    </source>
</evidence>
<keyword evidence="5 10" id="KW-1133">Transmembrane helix</keyword>
<comment type="subcellular location">
    <subcellularLocation>
        <location evidence="1">Cell membrane</location>
        <topology evidence="1">Single-pass membrane protein</topology>
    </subcellularLocation>
</comment>
<dbReference type="Gene3D" id="3.30.1330.60">
    <property type="entry name" value="OmpA-like domain"/>
    <property type="match status" value="1"/>
</dbReference>
<keyword evidence="6 7" id="KW-0472">Membrane</keyword>